<protein>
    <submittedName>
        <fullName evidence="1">Uncharacterized protein</fullName>
    </submittedName>
</protein>
<keyword evidence="2" id="KW-1185">Reference proteome</keyword>
<gene>
    <name evidence="1" type="ORF">EFB08_11405</name>
</gene>
<dbReference type="RefSeq" id="WP_123127100.1">
    <property type="nucleotide sequence ID" value="NZ_RJJD01000006.1"/>
</dbReference>
<reference evidence="1 2" key="1">
    <citation type="submission" date="2018-11" db="EMBL/GenBank/DDBJ databases">
        <title>Rufibacter latericius sp. nov., isolated from water in Baiyang Lake.</title>
        <authorList>
            <person name="Yang Y."/>
        </authorList>
    </citation>
    <scope>NUCLEOTIDE SEQUENCE [LARGE SCALE GENOMIC DNA]</scope>
    <source>
        <strain evidence="1 2">R-22-1c-1</strain>
    </source>
</reference>
<accession>A0A3M9MN52</accession>
<sequence>MATAAILQEYGRKWVAMIQENILSYDTKNYIPLAERQKMAASIRSEVTKEGLTIYGGEWVFTYEYGRGPTVNDGDGAVRRNALAFIREEGIQPKGLLADGSPMDQETLAFFVSRKIHQQGTLLYRTQTQSGVLSDVINEGSVQELESKLFFEIGTAISSRLLEAIQ</sequence>
<evidence type="ECO:0000313" key="2">
    <source>
        <dbReference type="Proteomes" id="UP000272117"/>
    </source>
</evidence>
<dbReference type="Proteomes" id="UP000272117">
    <property type="component" value="Unassembled WGS sequence"/>
</dbReference>
<organism evidence="1 2">
    <name type="scientific">Rufibacter latericius</name>
    <dbReference type="NCBI Taxonomy" id="2487040"/>
    <lineage>
        <taxon>Bacteria</taxon>
        <taxon>Pseudomonadati</taxon>
        <taxon>Bacteroidota</taxon>
        <taxon>Cytophagia</taxon>
        <taxon>Cytophagales</taxon>
        <taxon>Hymenobacteraceae</taxon>
        <taxon>Rufibacter</taxon>
    </lineage>
</organism>
<dbReference type="AlphaFoldDB" id="A0A3M9MN52"/>
<dbReference type="OrthoDB" id="796518at2"/>
<evidence type="ECO:0000313" key="1">
    <source>
        <dbReference type="EMBL" id="RNI26617.1"/>
    </source>
</evidence>
<proteinExistence type="predicted"/>
<dbReference type="EMBL" id="RJJD01000006">
    <property type="protein sequence ID" value="RNI26617.1"/>
    <property type="molecule type" value="Genomic_DNA"/>
</dbReference>
<name>A0A3M9MN52_9BACT</name>
<comment type="caution">
    <text evidence="1">The sequence shown here is derived from an EMBL/GenBank/DDBJ whole genome shotgun (WGS) entry which is preliminary data.</text>
</comment>